<evidence type="ECO:0000313" key="1">
    <source>
        <dbReference type="EMBL" id="KAJ9073823.1"/>
    </source>
</evidence>
<comment type="caution">
    <text evidence="1">The sequence shown here is derived from an EMBL/GenBank/DDBJ whole genome shotgun (WGS) entry which is preliminary data.</text>
</comment>
<dbReference type="EMBL" id="QTSX02002884">
    <property type="protein sequence ID" value="KAJ9073823.1"/>
    <property type="molecule type" value="Genomic_DNA"/>
</dbReference>
<accession>A0ACC2TGN1</accession>
<name>A0ACC2TGN1_9FUNG</name>
<keyword evidence="2" id="KW-1185">Reference proteome</keyword>
<organism evidence="1 2">
    <name type="scientific">Entomophthora muscae</name>
    <dbReference type="NCBI Taxonomy" id="34485"/>
    <lineage>
        <taxon>Eukaryota</taxon>
        <taxon>Fungi</taxon>
        <taxon>Fungi incertae sedis</taxon>
        <taxon>Zoopagomycota</taxon>
        <taxon>Entomophthoromycotina</taxon>
        <taxon>Entomophthoromycetes</taxon>
        <taxon>Entomophthorales</taxon>
        <taxon>Entomophthoraceae</taxon>
        <taxon>Entomophthora</taxon>
    </lineage>
</organism>
<reference evidence="1" key="1">
    <citation type="submission" date="2022-04" db="EMBL/GenBank/DDBJ databases">
        <title>Genome of the entomopathogenic fungus Entomophthora muscae.</title>
        <authorList>
            <person name="Elya C."/>
            <person name="Lovett B.R."/>
            <person name="Lee E."/>
            <person name="Macias A.M."/>
            <person name="Hajek A.E."/>
            <person name="De Bivort B.L."/>
            <person name="Kasson M.T."/>
            <person name="De Fine Licht H.H."/>
            <person name="Stajich J.E."/>
        </authorList>
    </citation>
    <scope>NUCLEOTIDE SEQUENCE</scope>
    <source>
        <strain evidence="1">Berkeley</strain>
    </source>
</reference>
<evidence type="ECO:0000313" key="2">
    <source>
        <dbReference type="Proteomes" id="UP001165960"/>
    </source>
</evidence>
<dbReference type="Proteomes" id="UP001165960">
    <property type="component" value="Unassembled WGS sequence"/>
</dbReference>
<gene>
    <name evidence="1" type="ORF">DSO57_1012358</name>
</gene>
<protein>
    <submittedName>
        <fullName evidence="1">Uncharacterized protein</fullName>
    </submittedName>
</protein>
<sequence>METNHPDSCHLAPYVNPSHSSPTLPPQAPWYIMGYTSNYYLLSQFTPLLGRFRWLGHLLNISTIGMPVGSTLVALGEWGEPISVIGRRVLGLNTVICEDMISIVAQEHIGRGINNYFGCKVTPPP</sequence>
<proteinExistence type="predicted"/>